<feature type="compositionally biased region" description="Basic and acidic residues" evidence="1">
    <location>
        <begin position="1"/>
        <end position="12"/>
    </location>
</feature>
<feature type="region of interest" description="Disordered" evidence="1">
    <location>
        <begin position="1"/>
        <end position="24"/>
    </location>
</feature>
<sequence length="515" mass="57664">MSQRKPKSEQDGFTKQTKQGAQIVYDAEPHGSWDDDAEMIRTRFDIPAFDPEAFYPREGAALSGVYPDFLVHIESGSDGPSTVNSPGASLTMVEAPKGSGKSTAADQFATYQMEHNDERIVRNGRQKSSDWRRMRDWTTLWLPSGVDVDGRWMEAVDRSEPDPEELCRDVRHYSDVIELVERLQDHPKGTYNVVFPDPYFRKCEDALSTADATVEKPTFVPKNEPNPTPASHWWFGFLAARTFDGLRVDGDGERNWMTAHIDEFGMLAPESAPGGESGHWTYECIQIMADIAKEMRSAGLSLVGYGHHEEDVHNHWLKEFDFWVELSNHDRGNRTTKTEAPKPFRDLEQDQDLLSKRPKGFGLCYTGSRFSEFQFSDLGYPHDTPEFQLRLGIPSSVDVSTSDDGGMIVEDLQVATDDENQPTLLEEYRAANGAVHELRVLAPGEGIIDISGDAPEVVEALSSPYTDGKFPEKPIKTIQNHYDIIFNPDSSTEIVAARIPRRTGPGATTEVVADD</sequence>
<proteinExistence type="predicted"/>
<dbReference type="OrthoDB" id="359297at2157"/>
<dbReference type="STRING" id="1705562.AMS69_10210"/>
<evidence type="ECO:0000313" key="2">
    <source>
        <dbReference type="EMBL" id="KOX92823.1"/>
    </source>
</evidence>
<dbReference type="Proteomes" id="UP000037729">
    <property type="component" value="Unassembled WGS sequence"/>
</dbReference>
<protein>
    <submittedName>
        <fullName evidence="2">Uncharacterized protein</fullName>
    </submittedName>
</protein>
<gene>
    <name evidence="2" type="ORF">AMS69_10210</name>
</gene>
<comment type="caution">
    <text evidence="2">The sequence shown here is derived from an EMBL/GenBank/DDBJ whole genome shotgun (WGS) entry which is preliminary data.</text>
</comment>
<name>A0A0N0BNV0_9EURY</name>
<dbReference type="PATRIC" id="fig|1705562.3.peg.210"/>
<keyword evidence="3" id="KW-1185">Reference proteome</keyword>
<reference evidence="2 3" key="1">
    <citation type="submission" date="2015-08" db="EMBL/GenBank/DDBJ databases">
        <title>Genomes of Isolates from Cabo Rojo, PR.</title>
        <authorList>
            <person name="Sanchez-Nieves R.L."/>
            <person name="Montalvo-Rodriguez R."/>
        </authorList>
    </citation>
    <scope>NUCLEOTIDE SEQUENCE [LARGE SCALE GENOMIC DNA]</scope>
    <source>
        <strain evidence="2 3">SL3</strain>
    </source>
</reference>
<evidence type="ECO:0000313" key="3">
    <source>
        <dbReference type="Proteomes" id="UP000037729"/>
    </source>
</evidence>
<evidence type="ECO:0000256" key="1">
    <source>
        <dbReference type="SAM" id="MobiDB-lite"/>
    </source>
</evidence>
<organism evidence="2 3">
    <name type="scientific">Haloarcula rubripromontorii</name>
    <dbReference type="NCBI Taxonomy" id="1705562"/>
    <lineage>
        <taxon>Archaea</taxon>
        <taxon>Methanobacteriati</taxon>
        <taxon>Methanobacteriota</taxon>
        <taxon>Stenosarchaea group</taxon>
        <taxon>Halobacteria</taxon>
        <taxon>Halobacteriales</taxon>
        <taxon>Haloarculaceae</taxon>
        <taxon>Haloarcula</taxon>
    </lineage>
</organism>
<dbReference type="EMBL" id="LIUF01000003">
    <property type="protein sequence ID" value="KOX92823.1"/>
    <property type="molecule type" value="Genomic_DNA"/>
</dbReference>
<accession>A0A0N0BNV0</accession>
<dbReference type="RefSeq" id="WP_053967978.1">
    <property type="nucleotide sequence ID" value="NZ_LIUF01000003.1"/>
</dbReference>
<dbReference type="AlphaFoldDB" id="A0A0N0BNV0"/>